<dbReference type="InterPro" id="IPR035979">
    <property type="entry name" value="RBD_domain_sf"/>
</dbReference>
<feature type="compositionally biased region" description="Polar residues" evidence="1">
    <location>
        <begin position="171"/>
        <end position="188"/>
    </location>
</feature>
<dbReference type="EMBL" id="CAJNNV010004119">
    <property type="protein sequence ID" value="CAE8590180.1"/>
    <property type="molecule type" value="Genomic_DNA"/>
</dbReference>
<accession>A0A813DV36</accession>
<reference evidence="2" key="1">
    <citation type="submission" date="2021-02" db="EMBL/GenBank/DDBJ databases">
        <authorList>
            <person name="Dougan E. K."/>
            <person name="Rhodes N."/>
            <person name="Thang M."/>
            <person name="Chan C."/>
        </authorList>
    </citation>
    <scope>NUCLEOTIDE SEQUENCE</scope>
</reference>
<sequence length="293" mass="31856">MCNEWLDWQDRLARRSADSAVGTPGEEAVGGKGRVIGAAPPPFTLPYAIVEFEEVEGRQNATRNAPRLFGILMREVILHKRKSGFLEKIVGRPTFPQDARVKRSLLVRDLRWSLEPWQVLEACSQALFAASAGGDEVGCRMSLSNSGAFGVCGAGKLLSLAVEVSGDGDSSISQVPHRSEGTSATISSAAPWERGGNGGAAVLRFETFEDAYWARQVLHNLDVGGRQIYCGFPPWRPACLPFDSRGQKLPEAMMLDLPVPRASARYGPDAHLDPVYHMGISEEELSRMSQSDG</sequence>
<feature type="region of interest" description="Disordered" evidence="1">
    <location>
        <begin position="171"/>
        <end position="192"/>
    </location>
</feature>
<evidence type="ECO:0000313" key="2">
    <source>
        <dbReference type="EMBL" id="CAE8590180.1"/>
    </source>
</evidence>
<dbReference type="AlphaFoldDB" id="A0A813DV36"/>
<dbReference type="OrthoDB" id="436622at2759"/>
<dbReference type="GO" id="GO:0003676">
    <property type="term" value="F:nucleic acid binding"/>
    <property type="evidence" value="ECO:0007669"/>
    <property type="project" value="InterPro"/>
</dbReference>
<dbReference type="SUPFAM" id="SSF54928">
    <property type="entry name" value="RNA-binding domain, RBD"/>
    <property type="match status" value="1"/>
</dbReference>
<organism evidence="2 3">
    <name type="scientific">Polarella glacialis</name>
    <name type="common">Dinoflagellate</name>
    <dbReference type="NCBI Taxonomy" id="89957"/>
    <lineage>
        <taxon>Eukaryota</taxon>
        <taxon>Sar</taxon>
        <taxon>Alveolata</taxon>
        <taxon>Dinophyceae</taxon>
        <taxon>Suessiales</taxon>
        <taxon>Suessiaceae</taxon>
        <taxon>Polarella</taxon>
    </lineage>
</organism>
<evidence type="ECO:0000313" key="3">
    <source>
        <dbReference type="Proteomes" id="UP000654075"/>
    </source>
</evidence>
<comment type="caution">
    <text evidence="2">The sequence shown here is derived from an EMBL/GenBank/DDBJ whole genome shotgun (WGS) entry which is preliminary data.</text>
</comment>
<name>A0A813DV36_POLGL</name>
<proteinExistence type="predicted"/>
<protein>
    <submittedName>
        <fullName evidence="2">Uncharacterized protein</fullName>
    </submittedName>
</protein>
<gene>
    <name evidence="2" type="ORF">PGLA1383_LOCUS8905</name>
</gene>
<evidence type="ECO:0000256" key="1">
    <source>
        <dbReference type="SAM" id="MobiDB-lite"/>
    </source>
</evidence>
<keyword evidence="3" id="KW-1185">Reference proteome</keyword>
<dbReference type="Proteomes" id="UP000654075">
    <property type="component" value="Unassembled WGS sequence"/>
</dbReference>